<dbReference type="PROSITE" id="PS50949">
    <property type="entry name" value="HTH_GNTR"/>
    <property type="match status" value="1"/>
</dbReference>
<dbReference type="InterPro" id="IPR015424">
    <property type="entry name" value="PyrdxlP-dep_Trfase"/>
</dbReference>
<dbReference type="InterPro" id="IPR051446">
    <property type="entry name" value="HTH_trans_reg/aminotransferase"/>
</dbReference>
<evidence type="ECO:0000256" key="5">
    <source>
        <dbReference type="ARBA" id="ARBA00023163"/>
    </source>
</evidence>
<keyword evidence="4" id="KW-0238">DNA-binding</keyword>
<keyword evidence="7" id="KW-0808">Transferase</keyword>
<dbReference type="InterPro" id="IPR015421">
    <property type="entry name" value="PyrdxlP-dep_Trfase_major"/>
</dbReference>
<keyword evidence="8" id="KW-1185">Reference proteome</keyword>
<dbReference type="PANTHER" id="PTHR46577:SF1">
    <property type="entry name" value="HTH-TYPE TRANSCRIPTIONAL REGULATORY PROTEIN GABR"/>
    <property type="match status" value="1"/>
</dbReference>
<evidence type="ECO:0000313" key="7">
    <source>
        <dbReference type="EMBL" id="MDN3294964.1"/>
    </source>
</evidence>
<evidence type="ECO:0000256" key="3">
    <source>
        <dbReference type="ARBA" id="ARBA00023015"/>
    </source>
</evidence>
<dbReference type="InterPro" id="IPR004839">
    <property type="entry name" value="Aminotransferase_I/II_large"/>
</dbReference>
<reference evidence="7" key="1">
    <citation type="submission" date="2023-06" db="EMBL/GenBank/DDBJ databases">
        <title>WGS-Sequencing of Streptomyces ficellus isolate 21 collected from sand in Gara Djebilet Iron Mine in Algeria.</title>
        <authorList>
            <person name="Zegers G.P."/>
            <person name="Gomez A."/>
            <person name="Gueddou A."/>
            <person name="Zahara A.F."/>
            <person name="Worth M."/>
            <person name="Sevigny J.L."/>
            <person name="Tisa L."/>
        </authorList>
    </citation>
    <scope>NUCLEOTIDE SEQUENCE</scope>
    <source>
        <strain evidence="7">AS11</strain>
    </source>
</reference>
<dbReference type="InterPro" id="IPR036390">
    <property type="entry name" value="WH_DNA-bd_sf"/>
</dbReference>
<keyword evidence="2" id="KW-0663">Pyridoxal phosphate</keyword>
<dbReference type="GO" id="GO:0008483">
    <property type="term" value="F:transaminase activity"/>
    <property type="evidence" value="ECO:0007669"/>
    <property type="project" value="UniProtKB-KW"/>
</dbReference>
<organism evidence="7 8">
    <name type="scientific">Streptomyces ficellus</name>
    <dbReference type="NCBI Taxonomy" id="1977088"/>
    <lineage>
        <taxon>Bacteria</taxon>
        <taxon>Bacillati</taxon>
        <taxon>Actinomycetota</taxon>
        <taxon>Actinomycetes</taxon>
        <taxon>Kitasatosporales</taxon>
        <taxon>Streptomycetaceae</taxon>
        <taxon>Streptomyces</taxon>
    </lineage>
</organism>
<dbReference type="SUPFAM" id="SSF53383">
    <property type="entry name" value="PLP-dependent transferases"/>
    <property type="match status" value="1"/>
</dbReference>
<dbReference type="Gene3D" id="1.10.10.10">
    <property type="entry name" value="Winged helix-like DNA-binding domain superfamily/Winged helix DNA-binding domain"/>
    <property type="match status" value="1"/>
</dbReference>
<evidence type="ECO:0000313" key="8">
    <source>
        <dbReference type="Proteomes" id="UP001174050"/>
    </source>
</evidence>
<dbReference type="CDD" id="cd07377">
    <property type="entry name" value="WHTH_GntR"/>
    <property type="match status" value="1"/>
</dbReference>
<sequence length="477" mass="50955">MGRHVGAPQLAAMLGTLRTDRPGYLELADAVRQLIDDGRLGDGVRLPAERELAAAMGVSRTMVTAAYRELRAGRYITSRRGAGSFTSLAGRRQPAARGLWSAGHAEVIDLACAALPAPPELLEAVRVAGTDLALYTRHSGYLPLGLPVLRERIAEKYTARGVATMPEQIIVTAGSLHSLHLVLKLLAGPGEKVLVESPTYPNALALLDQAGARLVTCGLGPAGWDGAQFLDMLAQAQPRLAYLIPDFHNPTGHVMPAQLREQLVAVSRATHTDLVVDETLVDLHLDGGPVPPPFASFDRNGRVLSIGSMSKAFWGGLRVGWIRTSAQVVQQLAAVAVDLGVSCSILDQLIAARLLESAATVVANRRAELAAQRDALVAALHEHLPEWRFRIPSGGISVWAELDAPVSSHLVKACEEVGVRLAGGPRFGAAGTLERFLRLPFTRPAPELEEAVRRIAAARAHLDARSRPYLTEPAVLA</sequence>
<keyword evidence="7" id="KW-0032">Aminotransferase</keyword>
<keyword evidence="3" id="KW-0805">Transcription regulation</keyword>
<dbReference type="Gene3D" id="3.40.640.10">
    <property type="entry name" value="Type I PLP-dependent aspartate aminotransferase-like (Major domain)"/>
    <property type="match status" value="1"/>
</dbReference>
<evidence type="ECO:0000259" key="6">
    <source>
        <dbReference type="PROSITE" id="PS50949"/>
    </source>
</evidence>
<dbReference type="SMART" id="SM00345">
    <property type="entry name" value="HTH_GNTR"/>
    <property type="match status" value="1"/>
</dbReference>
<dbReference type="EMBL" id="JAUEPL010000015">
    <property type="protein sequence ID" value="MDN3294964.1"/>
    <property type="molecule type" value="Genomic_DNA"/>
</dbReference>
<evidence type="ECO:0000256" key="1">
    <source>
        <dbReference type="ARBA" id="ARBA00005384"/>
    </source>
</evidence>
<comment type="similarity">
    <text evidence="1">In the C-terminal section; belongs to the class-I pyridoxal-phosphate-dependent aminotransferase family.</text>
</comment>
<dbReference type="Proteomes" id="UP001174050">
    <property type="component" value="Unassembled WGS sequence"/>
</dbReference>
<dbReference type="InterPro" id="IPR000524">
    <property type="entry name" value="Tscrpt_reg_HTH_GntR"/>
</dbReference>
<dbReference type="Pfam" id="PF00392">
    <property type="entry name" value="GntR"/>
    <property type="match status" value="1"/>
</dbReference>
<dbReference type="SUPFAM" id="SSF46785">
    <property type="entry name" value="Winged helix' DNA-binding domain"/>
    <property type="match status" value="1"/>
</dbReference>
<dbReference type="RefSeq" id="WP_290111999.1">
    <property type="nucleotide sequence ID" value="NZ_JAUEPL010000015.1"/>
</dbReference>
<evidence type="ECO:0000256" key="2">
    <source>
        <dbReference type="ARBA" id="ARBA00022898"/>
    </source>
</evidence>
<name>A0ABT7Z639_9ACTN</name>
<feature type="domain" description="HTH gntR-type" evidence="6">
    <location>
        <begin position="21"/>
        <end position="89"/>
    </location>
</feature>
<evidence type="ECO:0000256" key="4">
    <source>
        <dbReference type="ARBA" id="ARBA00023125"/>
    </source>
</evidence>
<keyword evidence="5" id="KW-0804">Transcription</keyword>
<gene>
    <name evidence="7" type="ORF">QWM81_13055</name>
</gene>
<dbReference type="Pfam" id="PF00155">
    <property type="entry name" value="Aminotran_1_2"/>
    <property type="match status" value="1"/>
</dbReference>
<dbReference type="InterPro" id="IPR036388">
    <property type="entry name" value="WH-like_DNA-bd_sf"/>
</dbReference>
<comment type="caution">
    <text evidence="7">The sequence shown here is derived from an EMBL/GenBank/DDBJ whole genome shotgun (WGS) entry which is preliminary data.</text>
</comment>
<dbReference type="PANTHER" id="PTHR46577">
    <property type="entry name" value="HTH-TYPE TRANSCRIPTIONAL REGULATORY PROTEIN GABR"/>
    <property type="match status" value="1"/>
</dbReference>
<proteinExistence type="inferred from homology"/>
<dbReference type="CDD" id="cd00609">
    <property type="entry name" value="AAT_like"/>
    <property type="match status" value="1"/>
</dbReference>
<accession>A0ABT7Z639</accession>
<protein>
    <submittedName>
        <fullName evidence="7">PLP-dependent aminotransferase family protein</fullName>
    </submittedName>
</protein>